<keyword evidence="1" id="KW-0808">Transferase</keyword>
<comment type="caution">
    <text evidence="1">The sequence shown here is derived from an EMBL/GenBank/DDBJ whole genome shotgun (WGS) entry which is preliminary data.</text>
</comment>
<organism evidence="1 2">
    <name type="scientific">Peteryoungia ipomoeae</name>
    <dbReference type="NCBI Taxonomy" id="1210932"/>
    <lineage>
        <taxon>Bacteria</taxon>
        <taxon>Pseudomonadati</taxon>
        <taxon>Pseudomonadota</taxon>
        <taxon>Alphaproteobacteria</taxon>
        <taxon>Hyphomicrobiales</taxon>
        <taxon>Rhizobiaceae</taxon>
        <taxon>Peteryoungia</taxon>
    </lineage>
</organism>
<dbReference type="AlphaFoldDB" id="A0A4S8NW21"/>
<dbReference type="Pfam" id="PF13692">
    <property type="entry name" value="Glyco_trans_1_4"/>
    <property type="match status" value="1"/>
</dbReference>
<dbReference type="GO" id="GO:0016740">
    <property type="term" value="F:transferase activity"/>
    <property type="evidence" value="ECO:0007669"/>
    <property type="project" value="UniProtKB-KW"/>
</dbReference>
<reference evidence="1 2" key="1">
    <citation type="submission" date="2019-04" db="EMBL/GenBank/DDBJ databases">
        <title>Genome sequence of strain shin9-1.</title>
        <authorList>
            <person name="Gao J."/>
            <person name="Sun J."/>
        </authorList>
    </citation>
    <scope>NUCLEOTIDE SEQUENCE [LARGE SCALE GENOMIC DNA]</scope>
    <source>
        <strain evidence="2">shin9-1</strain>
    </source>
</reference>
<gene>
    <name evidence="1" type="ORF">FAA97_17785</name>
</gene>
<keyword evidence="2" id="KW-1185">Reference proteome</keyword>
<dbReference type="RefSeq" id="WP_136599898.1">
    <property type="nucleotide sequence ID" value="NZ_STGV01000006.1"/>
</dbReference>
<dbReference type="PANTHER" id="PTHR12526">
    <property type="entry name" value="GLYCOSYLTRANSFERASE"/>
    <property type="match status" value="1"/>
</dbReference>
<dbReference type="OrthoDB" id="9781738at2"/>
<protein>
    <submittedName>
        <fullName evidence="1">Glycosyltransferase family 4 protein</fullName>
    </submittedName>
</protein>
<accession>A0A4S8NW21</accession>
<name>A0A4S8NW21_9HYPH</name>
<dbReference type="CDD" id="cd03801">
    <property type="entry name" value="GT4_PimA-like"/>
    <property type="match status" value="1"/>
</dbReference>
<evidence type="ECO:0000313" key="2">
    <source>
        <dbReference type="Proteomes" id="UP000308828"/>
    </source>
</evidence>
<dbReference type="Gene3D" id="3.40.50.2000">
    <property type="entry name" value="Glycogen Phosphorylase B"/>
    <property type="match status" value="2"/>
</dbReference>
<sequence length="347" mass="36981">MNRRLTFAYPGDLNLKTGGYAYDRELIAGLRALGWEIDLLALGDGFPSPSGETLRLAEEKLSSVSDGELLVIDGLAFGVLDGWAVANHDRLGIIALVHHPLALETGIAGDARDALLASERDALAVARHVVVTSNATAREVATLFGVDPTRITTALPGTKNGRPSTSNGIVPHILAVGTLIERKGHDILVDALKSIEHLEWRTSIVGSRTLDPVTSLSLEKRIAEHDLQSRITLCGEVEDTRSLMADADIFALASRYEGYGMVFAEALAQGLPIVACRAGAIPEVVPEEAGFLVAVDDVTAFAQALETLILDPKMRALKAEGSARAGQKLPGWEETAQAVSKLLETLK</sequence>
<dbReference type="EMBL" id="STGV01000006">
    <property type="protein sequence ID" value="THV21041.1"/>
    <property type="molecule type" value="Genomic_DNA"/>
</dbReference>
<dbReference type="SUPFAM" id="SSF53756">
    <property type="entry name" value="UDP-Glycosyltransferase/glycogen phosphorylase"/>
    <property type="match status" value="1"/>
</dbReference>
<evidence type="ECO:0000313" key="1">
    <source>
        <dbReference type="EMBL" id="THV21041.1"/>
    </source>
</evidence>
<dbReference type="Proteomes" id="UP000308828">
    <property type="component" value="Unassembled WGS sequence"/>
</dbReference>
<proteinExistence type="predicted"/>